<dbReference type="EMBL" id="BTGU01000011">
    <property type="protein sequence ID" value="GMN40296.1"/>
    <property type="molecule type" value="Genomic_DNA"/>
</dbReference>
<comment type="caution">
    <text evidence="2">The sequence shown here is derived from an EMBL/GenBank/DDBJ whole genome shotgun (WGS) entry which is preliminary data.</text>
</comment>
<keyword evidence="3" id="KW-1185">Reference proteome</keyword>
<feature type="region of interest" description="Disordered" evidence="1">
    <location>
        <begin position="141"/>
        <end position="178"/>
    </location>
</feature>
<proteinExistence type="predicted"/>
<evidence type="ECO:0000313" key="2">
    <source>
        <dbReference type="EMBL" id="GMN40296.1"/>
    </source>
</evidence>
<dbReference type="AlphaFoldDB" id="A0AA88AH97"/>
<evidence type="ECO:0000256" key="1">
    <source>
        <dbReference type="SAM" id="MobiDB-lite"/>
    </source>
</evidence>
<protein>
    <submittedName>
        <fullName evidence="2">Uncharacterized protein</fullName>
    </submittedName>
</protein>
<feature type="compositionally biased region" description="Pro residues" evidence="1">
    <location>
        <begin position="156"/>
        <end position="178"/>
    </location>
</feature>
<reference evidence="2" key="1">
    <citation type="submission" date="2023-07" db="EMBL/GenBank/DDBJ databases">
        <title>draft genome sequence of fig (Ficus carica).</title>
        <authorList>
            <person name="Takahashi T."/>
            <person name="Nishimura K."/>
        </authorList>
    </citation>
    <scope>NUCLEOTIDE SEQUENCE</scope>
</reference>
<sequence length="178" mass="19294">MASTGMASEHAVHALPRVGAILHSGRSKFLMSIEGVRIQYWGSGTAVGVGFQYRGWHRGSTPKSGSTFKTGVRVMVEIRKIRSMSASETRLGSVFDINVVIGDTILTWIAKLNLSSVSKIDMYPYTATRLCLGFVPKPDPNPDLDPDSHFESQIPTPTPSPKSTPTPTLPPVPNITMV</sequence>
<evidence type="ECO:0000313" key="3">
    <source>
        <dbReference type="Proteomes" id="UP001187192"/>
    </source>
</evidence>
<dbReference type="Proteomes" id="UP001187192">
    <property type="component" value="Unassembled WGS sequence"/>
</dbReference>
<accession>A0AA88AH97</accession>
<gene>
    <name evidence="2" type="ORF">TIFTF001_009526</name>
</gene>
<organism evidence="2 3">
    <name type="scientific">Ficus carica</name>
    <name type="common">Common fig</name>
    <dbReference type="NCBI Taxonomy" id="3494"/>
    <lineage>
        <taxon>Eukaryota</taxon>
        <taxon>Viridiplantae</taxon>
        <taxon>Streptophyta</taxon>
        <taxon>Embryophyta</taxon>
        <taxon>Tracheophyta</taxon>
        <taxon>Spermatophyta</taxon>
        <taxon>Magnoliopsida</taxon>
        <taxon>eudicotyledons</taxon>
        <taxon>Gunneridae</taxon>
        <taxon>Pentapetalae</taxon>
        <taxon>rosids</taxon>
        <taxon>fabids</taxon>
        <taxon>Rosales</taxon>
        <taxon>Moraceae</taxon>
        <taxon>Ficeae</taxon>
        <taxon>Ficus</taxon>
    </lineage>
</organism>
<name>A0AA88AH97_FICCA</name>